<accession>A0A927F1D9</accession>
<dbReference type="Proteomes" id="UP000632289">
    <property type="component" value="Unassembled WGS sequence"/>
</dbReference>
<dbReference type="EMBL" id="JACXYU010000005">
    <property type="protein sequence ID" value="MBD3932572.1"/>
    <property type="molecule type" value="Genomic_DNA"/>
</dbReference>
<feature type="region of interest" description="Disordered" evidence="1">
    <location>
        <begin position="465"/>
        <end position="719"/>
    </location>
</feature>
<gene>
    <name evidence="2" type="ORF">IF129_13550</name>
</gene>
<comment type="caution">
    <text evidence="2">The sequence shown here is derived from an EMBL/GenBank/DDBJ whole genome shotgun (WGS) entry which is preliminary data.</text>
</comment>
<sequence>MADMVDPSGVPSFTGDFGLLEEEAAALTEDAGAIRDTGSGVHSTFQGLSAFYTAPEAEQLFGSTRPVSDRADGFADDLEKVAGALVGFAEEARPIVARLERLKGEAQSFVDSVKDDDEWTYDEEKIETNNALVGDISAAVAEFWAAERSAANKITALVNGTRWVANDGSDGANMYGLSVEDMRRAGETPWGRMAEEDHHWYEVGHWVKSYVWDGFIVDGVWGTLTGLGGLVGLQGWETFKDSWKGLGQLATGILIIGSPLLAAATYAVAPEGARTWMKDSLNTTKEVGKSLVAWDEWGENPGRAAGLVTFNVLTTVATLGTGTAVRGASASGTAARVMNAAGRVGRVVDPMTYIGNGLSATFRGLPKLTDVTSGLADLSAVRAVELPDGTMRLPDGTPFAPDAPTLPDLPPGSTAVELPDGSVRFSDNEAVLPDGTLVDPTTGQPIQAGDQAPVELTADDRAIIDDTPAAPPEPVLVGGKPADATAEVGDLGDVGAPRGQAADHVPGGTAPEGPTAQSDNGPHSPPSGGGPSGPLDGTPTGRGGTSHPAPGGVGNSPSGSVPGGHGPEVPSQGGSQLPEGPGGPAADDGLPVAPADDLPPTGQGQAPEGDQPAGGDVPDKGADGEVETPQPSNGTPEPRVNEPLAEFTPQERAEHWNHLEAVEARNVDDFDQLQRDPDKNGGISEPSKDEARVGLDLQEQGRLPDDIQRPTEANRGEFYSPSADEYYDIKGVHSDWPPFNNVRDKSMPFRGAYDPANNGRWITKLEEQIVDKGRTVILDMRNANQAAIDDVKAIVEENGWENNVVWYP</sequence>
<evidence type="ECO:0000313" key="3">
    <source>
        <dbReference type="Proteomes" id="UP000632289"/>
    </source>
</evidence>
<name>A0A927F1D9_9ACTN</name>
<feature type="region of interest" description="Disordered" evidence="1">
    <location>
        <begin position="432"/>
        <end position="452"/>
    </location>
</feature>
<evidence type="ECO:0000313" key="2">
    <source>
        <dbReference type="EMBL" id="MBD3932572.1"/>
    </source>
</evidence>
<keyword evidence="3" id="KW-1185">Reference proteome</keyword>
<dbReference type="RefSeq" id="WP_191209837.1">
    <property type="nucleotide sequence ID" value="NZ_JACXYU010000005.1"/>
</dbReference>
<dbReference type="AlphaFoldDB" id="A0A927F1D9"/>
<evidence type="ECO:0000256" key="1">
    <source>
        <dbReference type="SAM" id="MobiDB-lite"/>
    </source>
</evidence>
<feature type="compositionally biased region" description="Basic and acidic residues" evidence="1">
    <location>
        <begin position="649"/>
        <end position="679"/>
    </location>
</feature>
<organism evidence="2 3">
    <name type="scientific">Streptomyces chumphonensis</name>
    <dbReference type="NCBI Taxonomy" id="1214925"/>
    <lineage>
        <taxon>Bacteria</taxon>
        <taxon>Bacillati</taxon>
        <taxon>Actinomycetota</taxon>
        <taxon>Actinomycetes</taxon>
        <taxon>Kitasatosporales</taxon>
        <taxon>Streptomycetaceae</taxon>
        <taxon>Streptomyces</taxon>
    </lineage>
</organism>
<feature type="compositionally biased region" description="Low complexity" evidence="1">
    <location>
        <begin position="584"/>
        <end position="600"/>
    </location>
</feature>
<feature type="compositionally biased region" description="Basic and acidic residues" evidence="1">
    <location>
        <begin position="702"/>
        <end position="715"/>
    </location>
</feature>
<proteinExistence type="predicted"/>
<reference evidence="2" key="1">
    <citation type="submission" date="2020-09" db="EMBL/GenBank/DDBJ databases">
        <title>Secondary metabolite and genome analysis of marine Streptomyces chumphonensis KK1-2T.</title>
        <authorList>
            <person name="Phongsopitanun W."/>
            <person name="Kanchanasin P."/>
            <person name="Pittayakhajonwut P."/>
            <person name="Suwanborirux K."/>
            <person name="Tanasupawat S."/>
        </authorList>
    </citation>
    <scope>NUCLEOTIDE SEQUENCE</scope>
    <source>
        <strain evidence="2">KK1-2</strain>
    </source>
</reference>
<protein>
    <submittedName>
        <fullName evidence="2">Uncharacterized protein</fullName>
    </submittedName>
</protein>